<reference evidence="2" key="1">
    <citation type="submission" date="2022-11" db="UniProtKB">
        <authorList>
            <consortium name="WormBaseParasite"/>
        </authorList>
    </citation>
    <scope>IDENTIFICATION</scope>
</reference>
<dbReference type="Proteomes" id="UP000887565">
    <property type="component" value="Unplaced"/>
</dbReference>
<dbReference type="WBParaSite" id="nRc.2.0.1.t46467-RA">
    <property type="protein sequence ID" value="nRc.2.0.1.t46467-RA"/>
    <property type="gene ID" value="nRc.2.0.1.g46467"/>
</dbReference>
<proteinExistence type="predicted"/>
<keyword evidence="1" id="KW-1185">Reference proteome</keyword>
<evidence type="ECO:0000313" key="2">
    <source>
        <dbReference type="WBParaSite" id="nRc.2.0.1.t46467-RA"/>
    </source>
</evidence>
<organism evidence="1 2">
    <name type="scientific">Romanomermis culicivorax</name>
    <name type="common">Nematode worm</name>
    <dbReference type="NCBI Taxonomy" id="13658"/>
    <lineage>
        <taxon>Eukaryota</taxon>
        <taxon>Metazoa</taxon>
        <taxon>Ecdysozoa</taxon>
        <taxon>Nematoda</taxon>
        <taxon>Enoplea</taxon>
        <taxon>Dorylaimia</taxon>
        <taxon>Mermithida</taxon>
        <taxon>Mermithoidea</taxon>
        <taxon>Mermithidae</taxon>
        <taxon>Romanomermis</taxon>
    </lineage>
</organism>
<evidence type="ECO:0000313" key="1">
    <source>
        <dbReference type="Proteomes" id="UP000887565"/>
    </source>
</evidence>
<accession>A0A915L6P8</accession>
<dbReference type="AlphaFoldDB" id="A0A915L6P8"/>
<name>A0A915L6P8_ROMCU</name>
<protein>
    <submittedName>
        <fullName evidence="2">Uncharacterized protein</fullName>
    </submittedName>
</protein>
<sequence>MDWIIGDMGKVGTALEDAQDWANPIVTTRFCEALYFNQTDVTAMKQGAGKMGNSAIRGYTDTNRRLL</sequence>